<dbReference type="AlphaFoldDB" id="G8C2P4"/>
<accession>G8C2P4</accession>
<dbReference type="HOGENOM" id="CLU_690173_0_0_14"/>
<dbReference type="EMBL" id="HE613254">
    <property type="protein sequence ID" value="CCE66592.1"/>
    <property type="molecule type" value="Genomic_DNA"/>
</dbReference>
<gene>
    <name evidence="1" type="ORF">MHM_00740</name>
</gene>
<protein>
    <submittedName>
        <fullName evidence="1">Uncharacterized protein</fullName>
    </submittedName>
</protein>
<dbReference type="KEGG" id="mhb:MHM_00740"/>
<dbReference type="RefSeq" id="WP_015511457.1">
    <property type="nucleotide sequence ID" value="NC_021007.1"/>
</dbReference>
<sequence length="399" mass="47062">MFSTVTATPLVYHFATNKMDAPALHYNSQEQLKSIPRGERVKAMKPSVNPILGLSFREWQDLEGGPLADRRGDDKYLQFIWAFWRIMNSTLWVDEVYGTPWIQSIEGIFPKGTFKDKQLHISINHRVHPYNDASMQKLDTETMAERAKVELTAENIAKLKNPSYQHEFVQLRQNMGALFSAFFLQNWQPQTDVNEQIYASTVKTLFTTFESEDIANPEDVIRTLRFIRKYNGRFYYLDINFNLPKGVNQLMIQAVWYKDKSWSKGNFYQANGEYNYHRDWIGGTINSYNTIEYPINNMDIEFATMFEDIYTNPASIYKFILTIRDCLEEEECSLLFHRKRDDYYSLTQRQPGIHKSWVKLREHYQRIHPFSKKYRLIEKKIDSHSPGWFLGLPQSTINA</sequence>
<reference evidence="1" key="2">
    <citation type="submission" date="2011-11" db="EMBL/GenBank/DDBJ databases">
        <authorList>
            <person name="Barker E."/>
        </authorList>
    </citation>
    <scope>NUCLEOTIDE SEQUENCE</scope>
    <source>
        <strain evidence="1">Birmingham 1</strain>
    </source>
</reference>
<reference evidence="1" key="1">
    <citation type="submission" date="2011-11" db="EMBL/GenBank/DDBJ databases">
        <title>Complete genome sequence of Candidatus Mycoplasma haemominutum.</title>
        <authorList>
            <person name="Barker E.N."/>
            <person name="Darby A.C."/>
            <person name="Helps C.R."/>
            <person name="Peters I.R."/>
            <person name="Hughes M.A."/>
            <person name="Radford A.D."/>
            <person name="Novacco M."/>
            <person name="Boretti F."/>
            <person name="Hofmann-Lehmann R."/>
            <person name="Tasker S."/>
        </authorList>
    </citation>
    <scope>NUCLEOTIDE SEQUENCE</scope>
    <source>
        <strain evidence="1">Birmingham 1</strain>
    </source>
</reference>
<organism evidence="1">
    <name type="scientific">Candidatus Mycoplasma haematominutum 'Birmingham 1'</name>
    <dbReference type="NCBI Taxonomy" id="1116213"/>
    <lineage>
        <taxon>Bacteria</taxon>
        <taxon>Bacillati</taxon>
        <taxon>Mycoplasmatota</taxon>
        <taxon>Mollicutes</taxon>
        <taxon>Mycoplasmataceae</taxon>
        <taxon>Mycoplasma</taxon>
    </lineage>
</organism>
<name>G8C2P4_9MOLU</name>
<proteinExistence type="predicted"/>
<evidence type="ECO:0000313" key="1">
    <source>
        <dbReference type="EMBL" id="CCE66592.1"/>
    </source>
</evidence>
<dbReference type="PATRIC" id="fig|1116213.3.peg.76"/>